<name>A0A2G8KND7_STIJA</name>
<comment type="caution">
    <text evidence="1">The sequence shown here is derived from an EMBL/GenBank/DDBJ whole genome shotgun (WGS) entry which is preliminary data.</text>
</comment>
<reference evidence="1 2" key="1">
    <citation type="journal article" date="2017" name="PLoS Biol.">
        <title>The sea cucumber genome provides insights into morphological evolution and visceral regeneration.</title>
        <authorList>
            <person name="Zhang X."/>
            <person name="Sun L."/>
            <person name="Yuan J."/>
            <person name="Sun Y."/>
            <person name="Gao Y."/>
            <person name="Zhang L."/>
            <person name="Li S."/>
            <person name="Dai H."/>
            <person name="Hamel J.F."/>
            <person name="Liu C."/>
            <person name="Yu Y."/>
            <person name="Liu S."/>
            <person name="Lin W."/>
            <person name="Guo K."/>
            <person name="Jin S."/>
            <person name="Xu P."/>
            <person name="Storey K.B."/>
            <person name="Huan P."/>
            <person name="Zhang T."/>
            <person name="Zhou Y."/>
            <person name="Zhang J."/>
            <person name="Lin C."/>
            <person name="Li X."/>
            <person name="Xing L."/>
            <person name="Huo D."/>
            <person name="Sun M."/>
            <person name="Wang L."/>
            <person name="Mercier A."/>
            <person name="Li F."/>
            <person name="Yang H."/>
            <person name="Xiang J."/>
        </authorList>
    </citation>
    <scope>NUCLEOTIDE SEQUENCE [LARGE SCALE GENOMIC DNA]</scope>
    <source>
        <strain evidence="1">Shaxun</strain>
        <tissue evidence="1">Muscle</tissue>
    </source>
</reference>
<organism evidence="1 2">
    <name type="scientific">Stichopus japonicus</name>
    <name type="common">Sea cucumber</name>
    <dbReference type="NCBI Taxonomy" id="307972"/>
    <lineage>
        <taxon>Eukaryota</taxon>
        <taxon>Metazoa</taxon>
        <taxon>Echinodermata</taxon>
        <taxon>Eleutherozoa</taxon>
        <taxon>Echinozoa</taxon>
        <taxon>Holothuroidea</taxon>
        <taxon>Aspidochirotacea</taxon>
        <taxon>Aspidochirotida</taxon>
        <taxon>Stichopodidae</taxon>
        <taxon>Apostichopus</taxon>
    </lineage>
</organism>
<evidence type="ECO:0000313" key="1">
    <source>
        <dbReference type="EMBL" id="PIK49529.1"/>
    </source>
</evidence>
<dbReference type="EMBL" id="MRZV01000461">
    <property type="protein sequence ID" value="PIK49529.1"/>
    <property type="molecule type" value="Genomic_DNA"/>
</dbReference>
<dbReference type="AlphaFoldDB" id="A0A2G8KND7"/>
<sequence>MECIKQHGLSAECSCKKVKFASCQKDALYYNRDFVARYTQESVESFSVDLYQEPIIQPTREQIKIVKRKYRNMFSYPTRVTADPPVVITPPGGETEIGVDPIFGITVERNTTCTNTTDRELFENWIRVTEMIECNTTDAFGYRGQSRHRSVKYLSPPERPSRSKRQLGKIKLCKADYIPPEQVLYTVSSTRGDPVQVMQMPGAHQDMGDISCTPASTIPRDIRCELEMVDSPKVVFKLRGKYIESENIRIPRCTAYQLL</sequence>
<dbReference type="OrthoDB" id="10416861at2759"/>
<dbReference type="Proteomes" id="UP000230750">
    <property type="component" value="Unassembled WGS sequence"/>
</dbReference>
<keyword evidence="2" id="KW-1185">Reference proteome</keyword>
<gene>
    <name evidence="1" type="ORF">BSL78_13589</name>
</gene>
<protein>
    <submittedName>
        <fullName evidence="1">Uncharacterized protein</fullName>
    </submittedName>
</protein>
<proteinExistence type="predicted"/>
<accession>A0A2G8KND7</accession>
<evidence type="ECO:0000313" key="2">
    <source>
        <dbReference type="Proteomes" id="UP000230750"/>
    </source>
</evidence>